<protein>
    <recommendedName>
        <fullName evidence="8">Apolipoprotein N-acyltransferase</fullName>
        <shortName evidence="8">ALP N-acyltransferase</shortName>
        <ecNumber evidence="8">2.3.1.269</ecNumber>
    </recommendedName>
</protein>
<dbReference type="RefSeq" id="WP_245818811.1">
    <property type="nucleotide sequence ID" value="NZ_FZNW01000019.1"/>
</dbReference>
<evidence type="ECO:0000256" key="6">
    <source>
        <dbReference type="ARBA" id="ARBA00023136"/>
    </source>
</evidence>
<dbReference type="CDD" id="cd07571">
    <property type="entry name" value="ALP_N-acyl_transferase"/>
    <property type="match status" value="1"/>
</dbReference>
<reference evidence="10 11" key="1">
    <citation type="submission" date="2017-06" db="EMBL/GenBank/DDBJ databases">
        <authorList>
            <person name="Kim H.J."/>
            <person name="Triplett B.A."/>
        </authorList>
    </citation>
    <scope>NUCLEOTIDE SEQUENCE [LARGE SCALE GENOMIC DNA]</scope>
    <source>
        <strain evidence="10 11">DSM 45207</strain>
    </source>
</reference>
<keyword evidence="4 8" id="KW-0812">Transmembrane</keyword>
<comment type="catalytic activity">
    <reaction evidence="8">
        <text>N-terminal S-1,2-diacyl-sn-glyceryl-L-cysteinyl-[lipoprotein] + a glycerophospholipid = N-acyl-S-1,2-diacyl-sn-glyceryl-L-cysteinyl-[lipoprotein] + a 2-acyl-sn-glycero-3-phospholipid + H(+)</text>
        <dbReference type="Rhea" id="RHEA:48228"/>
        <dbReference type="Rhea" id="RHEA-COMP:14681"/>
        <dbReference type="Rhea" id="RHEA-COMP:14684"/>
        <dbReference type="ChEBI" id="CHEBI:15378"/>
        <dbReference type="ChEBI" id="CHEBI:136912"/>
        <dbReference type="ChEBI" id="CHEBI:140656"/>
        <dbReference type="ChEBI" id="CHEBI:140657"/>
        <dbReference type="ChEBI" id="CHEBI:140660"/>
        <dbReference type="EC" id="2.3.1.269"/>
    </reaction>
</comment>
<feature type="transmembrane region" description="Helical" evidence="8">
    <location>
        <begin position="70"/>
        <end position="88"/>
    </location>
</feature>
<feature type="transmembrane region" description="Helical" evidence="8">
    <location>
        <begin position="169"/>
        <end position="200"/>
    </location>
</feature>
<comment type="function">
    <text evidence="8">Catalyzes the phospholipid dependent N-acylation of the N-terminal cysteine of apolipoprotein, the last step in lipoprotein maturation.</text>
</comment>
<evidence type="ECO:0000256" key="7">
    <source>
        <dbReference type="ARBA" id="ARBA00023315"/>
    </source>
</evidence>
<evidence type="ECO:0000256" key="8">
    <source>
        <dbReference type="HAMAP-Rule" id="MF_01148"/>
    </source>
</evidence>
<evidence type="ECO:0000256" key="2">
    <source>
        <dbReference type="ARBA" id="ARBA00022475"/>
    </source>
</evidence>
<dbReference type="PANTHER" id="PTHR38686:SF1">
    <property type="entry name" value="APOLIPOPROTEIN N-ACYLTRANSFERASE"/>
    <property type="match status" value="1"/>
</dbReference>
<dbReference type="HAMAP" id="MF_01148">
    <property type="entry name" value="Lnt"/>
    <property type="match status" value="1"/>
</dbReference>
<comment type="similarity">
    <text evidence="8">Belongs to the CN hydrolase family. Apolipoprotein N-acyltransferase subfamily.</text>
</comment>
<dbReference type="InterPro" id="IPR004563">
    <property type="entry name" value="Apolipo_AcylTrfase"/>
</dbReference>
<dbReference type="PANTHER" id="PTHR38686">
    <property type="entry name" value="APOLIPOPROTEIN N-ACYLTRANSFERASE"/>
    <property type="match status" value="1"/>
</dbReference>
<dbReference type="GO" id="GO:0016410">
    <property type="term" value="F:N-acyltransferase activity"/>
    <property type="evidence" value="ECO:0007669"/>
    <property type="project" value="UniProtKB-UniRule"/>
</dbReference>
<dbReference type="GO" id="GO:0042158">
    <property type="term" value="P:lipoprotein biosynthetic process"/>
    <property type="evidence" value="ECO:0007669"/>
    <property type="project" value="UniProtKB-UniRule"/>
</dbReference>
<dbReference type="InterPro" id="IPR036526">
    <property type="entry name" value="C-N_Hydrolase_sf"/>
</dbReference>
<dbReference type="InterPro" id="IPR045378">
    <property type="entry name" value="LNT_N"/>
</dbReference>
<keyword evidence="7 8" id="KW-0012">Acyltransferase</keyword>
<keyword evidence="3 8" id="KW-0808">Transferase</keyword>
<dbReference type="GO" id="GO:0005886">
    <property type="term" value="C:plasma membrane"/>
    <property type="evidence" value="ECO:0007669"/>
    <property type="project" value="UniProtKB-SubCell"/>
</dbReference>
<evidence type="ECO:0000256" key="3">
    <source>
        <dbReference type="ARBA" id="ARBA00022679"/>
    </source>
</evidence>
<keyword evidence="10" id="KW-0449">Lipoprotein</keyword>
<dbReference type="SUPFAM" id="SSF56317">
    <property type="entry name" value="Carbon-nitrogen hydrolase"/>
    <property type="match status" value="1"/>
</dbReference>
<dbReference type="Pfam" id="PF00795">
    <property type="entry name" value="CN_hydrolase"/>
    <property type="match status" value="1"/>
</dbReference>
<dbReference type="InterPro" id="IPR003010">
    <property type="entry name" value="C-N_Hydrolase"/>
</dbReference>
<dbReference type="EMBL" id="FZNW01000019">
    <property type="protein sequence ID" value="SNR78971.1"/>
    <property type="molecule type" value="Genomic_DNA"/>
</dbReference>
<dbReference type="UniPathway" id="UPA00666"/>
<keyword evidence="2 8" id="KW-1003">Cell membrane</keyword>
<gene>
    <name evidence="8" type="primary">lnt</name>
    <name evidence="10" type="ORF">SAMN06265360_11980</name>
</gene>
<dbReference type="Pfam" id="PF20154">
    <property type="entry name" value="LNT_N"/>
    <property type="match status" value="1"/>
</dbReference>
<evidence type="ECO:0000313" key="10">
    <source>
        <dbReference type="EMBL" id="SNR78971.1"/>
    </source>
</evidence>
<keyword evidence="5 8" id="KW-1133">Transmembrane helix</keyword>
<feature type="transmembrane region" description="Helical" evidence="8">
    <location>
        <begin position="100"/>
        <end position="124"/>
    </location>
</feature>
<feature type="domain" description="CN hydrolase" evidence="9">
    <location>
        <begin position="251"/>
        <end position="499"/>
    </location>
</feature>
<keyword evidence="11" id="KW-1185">Reference proteome</keyword>
<dbReference type="Gene3D" id="3.60.110.10">
    <property type="entry name" value="Carbon-nitrogen hydrolase"/>
    <property type="match status" value="1"/>
</dbReference>
<evidence type="ECO:0000259" key="9">
    <source>
        <dbReference type="PROSITE" id="PS50263"/>
    </source>
</evidence>
<feature type="transmembrane region" description="Helical" evidence="8">
    <location>
        <begin position="21"/>
        <end position="41"/>
    </location>
</feature>
<evidence type="ECO:0000256" key="1">
    <source>
        <dbReference type="ARBA" id="ARBA00004651"/>
    </source>
</evidence>
<proteinExistence type="inferred from homology"/>
<sequence>MSERERRDAFAVLPAWMRGRAAASAMRMALSAGSGWLLFLSFPPREWWWLAPLAFAGLGLALHRAGFRGGAACGMAFGLVFTLTHLAWIQDFLGADLGPWPWLALSALIALFIALACAAMTVVAPLPGGPVWMAALFVTQEWLRGAWPLNGFPWGRVAFGQPGGVFGSLAALGGAPLVSFVVVLTGLCLARLALCIAVRLRGRSWRSGGDGLGPRSTARPLGAATAGVALPLIVAVATWPAIGTEPTNGTIDVGVVQGNAPDAGLDLLGARETIRKNHIAESERFLDALASGRHEQPDLVVWPETATDVVDGDPVVDDLVSRFGAPALIGAMVHDPVRNERENAVVHWNPHSGAQDYYAKQELVPFSEYIPMRAIASWFTPFVDHMVDMTPGRERAVLDAGQTRVGVAICYESAYDYVLRDAVSSGAELLVVPTNNAWFGRGEMTYQHLAMSRLRAIEHGRAAVVAATSGISAVVAPDGTVRHRTELYTAESFVRPVPLRDTSTVATALGAWPERILVGGGLAAVLVAIGLRFRDRAAYSRSADQDRSG</sequence>
<dbReference type="PROSITE" id="PS50263">
    <property type="entry name" value="CN_HYDROLASE"/>
    <property type="match status" value="1"/>
</dbReference>
<comment type="pathway">
    <text evidence="8">Protein modification; lipoprotein biosynthesis (N-acyl transfer).</text>
</comment>
<organism evidence="10 11">
    <name type="scientific">Haloechinothrix alba</name>
    <dbReference type="NCBI Taxonomy" id="664784"/>
    <lineage>
        <taxon>Bacteria</taxon>
        <taxon>Bacillati</taxon>
        <taxon>Actinomycetota</taxon>
        <taxon>Actinomycetes</taxon>
        <taxon>Pseudonocardiales</taxon>
        <taxon>Pseudonocardiaceae</taxon>
        <taxon>Haloechinothrix</taxon>
    </lineage>
</organism>
<evidence type="ECO:0000256" key="4">
    <source>
        <dbReference type="ARBA" id="ARBA00022692"/>
    </source>
</evidence>
<evidence type="ECO:0000256" key="5">
    <source>
        <dbReference type="ARBA" id="ARBA00022989"/>
    </source>
</evidence>
<comment type="caution">
    <text evidence="8">Lacks conserved residue(s) required for the propagation of feature annotation.</text>
</comment>
<name>A0A238Z7Q5_9PSEU</name>
<feature type="transmembrane region" description="Helical" evidence="8">
    <location>
        <begin position="221"/>
        <end position="242"/>
    </location>
</feature>
<comment type="subcellular location">
    <subcellularLocation>
        <location evidence="1 8">Cell membrane</location>
        <topology evidence="1 8">Multi-pass membrane protein</topology>
    </subcellularLocation>
</comment>
<dbReference type="NCBIfam" id="TIGR00546">
    <property type="entry name" value="lnt"/>
    <property type="match status" value="1"/>
</dbReference>
<dbReference type="AlphaFoldDB" id="A0A238Z7Q5"/>
<dbReference type="Proteomes" id="UP000198348">
    <property type="component" value="Unassembled WGS sequence"/>
</dbReference>
<accession>A0A238Z7Q5</accession>
<evidence type="ECO:0000313" key="11">
    <source>
        <dbReference type="Proteomes" id="UP000198348"/>
    </source>
</evidence>
<dbReference type="EC" id="2.3.1.269" evidence="8"/>
<keyword evidence="6 8" id="KW-0472">Membrane</keyword>